<proteinExistence type="predicted"/>
<dbReference type="EMBL" id="MU274902">
    <property type="protein sequence ID" value="KAI0093248.1"/>
    <property type="molecule type" value="Genomic_DNA"/>
</dbReference>
<sequence length="331" mass="34987">MKVTIPFVWLVLAVGLAEASSVHAERDLGAHARLAARHRRSPIEAPAFERRGNSSSNKRCKPKASPSSSSAAPAETQNKSPEPVQPVQAAAKPKTTSSAAPAENTATTKASGGQKLLTVSSSCGSSGATSDITSSSGPNGSEDFLLCGLHGGGWNPAHVTVNDIVYKDLNDVLNQKSNPFSACASFVQFFYQYGNQYNLPPILIAAIAMQESSCQRDQVGGAGEQGLMQITKDKCEGRSPDACRDPSFNIGKGASYLRSLLDQHGGNVLTTLGGYNGMEVGATAGALLKRPACWQPNFDYLQQTLNGYLQGHDPQGSPRLGVYHNYDKCQG</sequence>
<protein>
    <submittedName>
        <fullName evidence="1">Uncharacterized protein</fullName>
    </submittedName>
</protein>
<keyword evidence="2" id="KW-1185">Reference proteome</keyword>
<comment type="caution">
    <text evidence="1">The sequence shown here is derived from an EMBL/GenBank/DDBJ whole genome shotgun (WGS) entry which is preliminary data.</text>
</comment>
<name>A0ACB8UG66_9APHY</name>
<reference evidence="1" key="1">
    <citation type="journal article" date="2021" name="Environ. Microbiol.">
        <title>Gene family expansions and transcriptome signatures uncover fungal adaptations to wood decay.</title>
        <authorList>
            <person name="Hage H."/>
            <person name="Miyauchi S."/>
            <person name="Viragh M."/>
            <person name="Drula E."/>
            <person name="Min B."/>
            <person name="Chaduli D."/>
            <person name="Navarro D."/>
            <person name="Favel A."/>
            <person name="Norest M."/>
            <person name="Lesage-Meessen L."/>
            <person name="Balint B."/>
            <person name="Merenyi Z."/>
            <person name="de Eugenio L."/>
            <person name="Morin E."/>
            <person name="Martinez A.T."/>
            <person name="Baldrian P."/>
            <person name="Stursova M."/>
            <person name="Martinez M.J."/>
            <person name="Novotny C."/>
            <person name="Magnuson J.K."/>
            <person name="Spatafora J.W."/>
            <person name="Maurice S."/>
            <person name="Pangilinan J."/>
            <person name="Andreopoulos W."/>
            <person name="LaButti K."/>
            <person name="Hundley H."/>
            <person name="Na H."/>
            <person name="Kuo A."/>
            <person name="Barry K."/>
            <person name="Lipzen A."/>
            <person name="Henrissat B."/>
            <person name="Riley R."/>
            <person name="Ahrendt S."/>
            <person name="Nagy L.G."/>
            <person name="Grigoriev I.V."/>
            <person name="Martin F."/>
            <person name="Rosso M.N."/>
        </authorList>
    </citation>
    <scope>NUCLEOTIDE SEQUENCE</scope>
    <source>
        <strain evidence="1">CBS 384.51</strain>
    </source>
</reference>
<evidence type="ECO:0000313" key="2">
    <source>
        <dbReference type="Proteomes" id="UP001055072"/>
    </source>
</evidence>
<gene>
    <name evidence="1" type="ORF">BDY19DRAFT_903019</name>
</gene>
<evidence type="ECO:0000313" key="1">
    <source>
        <dbReference type="EMBL" id="KAI0093248.1"/>
    </source>
</evidence>
<accession>A0ACB8UG66</accession>
<organism evidence="1 2">
    <name type="scientific">Irpex rosettiformis</name>
    <dbReference type="NCBI Taxonomy" id="378272"/>
    <lineage>
        <taxon>Eukaryota</taxon>
        <taxon>Fungi</taxon>
        <taxon>Dikarya</taxon>
        <taxon>Basidiomycota</taxon>
        <taxon>Agaricomycotina</taxon>
        <taxon>Agaricomycetes</taxon>
        <taxon>Polyporales</taxon>
        <taxon>Irpicaceae</taxon>
        <taxon>Irpex</taxon>
    </lineage>
</organism>
<dbReference type="Proteomes" id="UP001055072">
    <property type="component" value="Unassembled WGS sequence"/>
</dbReference>